<reference evidence="6 7" key="1">
    <citation type="submission" date="2019-07" db="EMBL/GenBank/DDBJ databases">
        <authorList>
            <person name="Zhu P."/>
        </authorList>
    </citation>
    <scope>NUCLEOTIDE SEQUENCE [LARGE SCALE GENOMIC DNA]</scope>
    <source>
        <strain evidence="6 7">SSL-25</strain>
    </source>
</reference>
<proteinExistence type="inferred from homology"/>
<evidence type="ECO:0000256" key="2">
    <source>
        <dbReference type="ARBA" id="ARBA00023235"/>
    </source>
</evidence>
<dbReference type="EMBL" id="CP042266">
    <property type="protein sequence ID" value="QDY79475.1"/>
    <property type="molecule type" value="Genomic_DNA"/>
</dbReference>
<dbReference type="InterPro" id="IPR018191">
    <property type="entry name" value="4-OT"/>
</dbReference>
<comment type="similarity">
    <text evidence="1 4">Belongs to the 4-oxalocrotonate tautomerase family.</text>
</comment>
<dbReference type="InterPro" id="IPR014347">
    <property type="entry name" value="Tautomerase/MIF_sf"/>
</dbReference>
<evidence type="ECO:0000256" key="4">
    <source>
        <dbReference type="RuleBase" id="RU362032"/>
    </source>
</evidence>
<keyword evidence="7" id="KW-1185">Reference proteome</keyword>
<keyword evidence="2 4" id="KW-0413">Isomerase</keyword>
<dbReference type="PANTHER" id="PTHR35530:SF1">
    <property type="entry name" value="2-HYDROXYMUCONATE TAUTOMERASE"/>
    <property type="match status" value="1"/>
</dbReference>
<protein>
    <recommendedName>
        <fullName evidence="4">Tautomerase</fullName>
        <ecNumber evidence="4">5.3.2.-</ecNumber>
    </recommendedName>
</protein>
<feature type="active site" description="Proton acceptor; via imino nitrogen" evidence="3">
    <location>
        <position position="2"/>
    </location>
</feature>
<evidence type="ECO:0000313" key="6">
    <source>
        <dbReference type="EMBL" id="QDY79475.1"/>
    </source>
</evidence>
<feature type="domain" description="4-oxalocrotonate tautomerase-like" evidence="5">
    <location>
        <begin position="2"/>
        <end position="59"/>
    </location>
</feature>
<dbReference type="InterPro" id="IPR004370">
    <property type="entry name" value="4-OT-like_dom"/>
</dbReference>
<dbReference type="Gene3D" id="3.30.429.10">
    <property type="entry name" value="Macrophage Migration Inhibitory Factor"/>
    <property type="match status" value="1"/>
</dbReference>
<dbReference type="KEGG" id="sqz:FQU76_26400"/>
<dbReference type="Pfam" id="PF01361">
    <property type="entry name" value="Tautomerase"/>
    <property type="match status" value="1"/>
</dbReference>
<dbReference type="AlphaFoldDB" id="A0A5B8JCD1"/>
<dbReference type="GO" id="GO:0016853">
    <property type="term" value="F:isomerase activity"/>
    <property type="evidence" value="ECO:0007669"/>
    <property type="project" value="UniProtKB-UniRule"/>
</dbReference>
<dbReference type="RefSeq" id="WP_146482764.1">
    <property type="nucleotide sequence ID" value="NZ_CP042266.1"/>
</dbReference>
<dbReference type="Proteomes" id="UP000320580">
    <property type="component" value="Chromosome"/>
</dbReference>
<dbReference type="SUPFAM" id="SSF55331">
    <property type="entry name" value="Tautomerase/MIF"/>
    <property type="match status" value="1"/>
</dbReference>
<dbReference type="EC" id="5.3.2.-" evidence="4"/>
<dbReference type="OrthoDB" id="4965437at2"/>
<sequence>MPYVNVRITREGATAEQKARIIAGVTELLVEVLAKDPATTFVVIDEVEQADWGVGGLPVDEYRRRARAAVSAPRD</sequence>
<dbReference type="NCBIfam" id="TIGR00013">
    <property type="entry name" value="taut"/>
    <property type="match status" value="1"/>
</dbReference>
<evidence type="ECO:0000259" key="5">
    <source>
        <dbReference type="Pfam" id="PF01361"/>
    </source>
</evidence>
<evidence type="ECO:0000313" key="7">
    <source>
        <dbReference type="Proteomes" id="UP000320580"/>
    </source>
</evidence>
<organism evidence="6 7">
    <name type="scientific">Streptomyces qinzhouensis</name>
    <dbReference type="NCBI Taxonomy" id="2599401"/>
    <lineage>
        <taxon>Bacteria</taxon>
        <taxon>Bacillati</taxon>
        <taxon>Actinomycetota</taxon>
        <taxon>Actinomycetes</taxon>
        <taxon>Kitasatosporales</taxon>
        <taxon>Streptomycetaceae</taxon>
        <taxon>Streptomyces</taxon>
    </lineage>
</organism>
<gene>
    <name evidence="6" type="ORF">FQU76_26400</name>
</gene>
<evidence type="ECO:0000256" key="1">
    <source>
        <dbReference type="ARBA" id="ARBA00006723"/>
    </source>
</evidence>
<name>A0A5B8JCD1_9ACTN</name>
<evidence type="ECO:0000256" key="3">
    <source>
        <dbReference type="PIRSR" id="PIRSR618191-1"/>
    </source>
</evidence>
<dbReference type="PANTHER" id="PTHR35530">
    <property type="entry name" value="TAUTOMERASE-RELATED"/>
    <property type="match status" value="1"/>
</dbReference>
<accession>A0A5B8JCD1</accession>